<dbReference type="GO" id="GO:0005886">
    <property type="term" value="C:plasma membrane"/>
    <property type="evidence" value="ECO:0007669"/>
    <property type="project" value="UniProtKB-SubCell"/>
</dbReference>
<keyword evidence="2 14" id="KW-1003">Cell membrane</keyword>
<evidence type="ECO:0000256" key="6">
    <source>
        <dbReference type="ARBA" id="ARBA00022989"/>
    </source>
</evidence>
<dbReference type="Pfam" id="PF13853">
    <property type="entry name" value="7tm_4"/>
    <property type="match status" value="1"/>
</dbReference>
<evidence type="ECO:0000256" key="1">
    <source>
        <dbReference type="ARBA" id="ARBA00004651"/>
    </source>
</evidence>
<dbReference type="InterPro" id="IPR000725">
    <property type="entry name" value="Olfact_rcpt"/>
</dbReference>
<keyword evidence="10 13" id="KW-0675">Receptor</keyword>
<organism evidence="16 17">
    <name type="scientific">Scleropages formosus</name>
    <name type="common">Asian bonytongue</name>
    <name type="synonym">Osteoglossum formosum</name>
    <dbReference type="NCBI Taxonomy" id="113540"/>
    <lineage>
        <taxon>Eukaryota</taxon>
        <taxon>Metazoa</taxon>
        <taxon>Chordata</taxon>
        <taxon>Craniata</taxon>
        <taxon>Vertebrata</taxon>
        <taxon>Euteleostomi</taxon>
        <taxon>Actinopterygii</taxon>
        <taxon>Neopterygii</taxon>
        <taxon>Teleostei</taxon>
        <taxon>Osteoglossocephala</taxon>
        <taxon>Osteoglossomorpha</taxon>
        <taxon>Osteoglossiformes</taxon>
        <taxon>Osteoglossidae</taxon>
        <taxon>Scleropages</taxon>
    </lineage>
</organism>
<gene>
    <name evidence="16" type="ORF">Z043_120120</name>
</gene>
<comment type="similarity">
    <text evidence="13">Belongs to the G-protein coupled receptor 1 family.</text>
</comment>
<keyword evidence="11" id="KW-0325">Glycoprotein</keyword>
<keyword evidence="3 14" id="KW-0716">Sensory transduction</keyword>
<dbReference type="PROSITE" id="PS50262">
    <property type="entry name" value="G_PROTEIN_RECEP_F1_2"/>
    <property type="match status" value="1"/>
</dbReference>
<evidence type="ECO:0000256" key="12">
    <source>
        <dbReference type="ARBA" id="ARBA00023224"/>
    </source>
</evidence>
<feature type="transmembrane region" description="Helical" evidence="14">
    <location>
        <begin position="61"/>
        <end position="79"/>
    </location>
</feature>
<dbReference type="InterPro" id="IPR052921">
    <property type="entry name" value="GPCR1_Superfamily_Member"/>
</dbReference>
<evidence type="ECO:0000313" key="17">
    <source>
        <dbReference type="Proteomes" id="UP000034805"/>
    </source>
</evidence>
<evidence type="ECO:0000256" key="8">
    <source>
        <dbReference type="ARBA" id="ARBA00023136"/>
    </source>
</evidence>
<dbReference type="PRINTS" id="PR00237">
    <property type="entry name" value="GPCRRHODOPSN"/>
</dbReference>
<keyword evidence="12 13" id="KW-0807">Transducer</keyword>
<dbReference type="EMBL" id="JARO02009337">
    <property type="protein sequence ID" value="KPP61750.1"/>
    <property type="molecule type" value="Genomic_DNA"/>
</dbReference>
<dbReference type="InterPro" id="IPR017452">
    <property type="entry name" value="GPCR_Rhodpsn_7TM"/>
</dbReference>
<dbReference type="SUPFAM" id="SSF81321">
    <property type="entry name" value="Family A G protein-coupled receptor-like"/>
    <property type="match status" value="1"/>
</dbReference>
<dbReference type="FunFam" id="1.20.1070.10:FF:000024">
    <property type="entry name" value="Olfactory receptor"/>
    <property type="match status" value="1"/>
</dbReference>
<feature type="transmembrane region" description="Helical" evidence="14">
    <location>
        <begin position="25"/>
        <end position="49"/>
    </location>
</feature>
<sequence>MGNRTIDVVDALFIMGSFGLSEKGAYVTISFGIVIYCFTVACNLILLLLIAMNKSLHEPMYAFLCNLSINDLIGISAFFPRTMWDMVSEDRSITFPECLIQAVCLHMYGGATLLIMSIMAFDRYIAICYPLRYHNIMTRSCVIKLIVSAWLSDFLLICTLFVLTLRFPFCKTALTNFYCDNVSLLRLTCATDTTVNNIYGLFITGLLHGLGIFSVVFSYTWILVTCLRNKDTESKGKAVHTCATHLLVFLIYEFSGIIIVLVYRLPYFPPLLQKFMSISFLIFPPSLNPVIYGIKTKAIQSKLKQMFANRIFTNHMATISWSKTVKSIA</sequence>
<feature type="domain" description="G-protein coupled receptors family 1 profile" evidence="15">
    <location>
        <begin position="42"/>
        <end position="292"/>
    </location>
</feature>
<evidence type="ECO:0000259" key="15">
    <source>
        <dbReference type="PROSITE" id="PS50262"/>
    </source>
</evidence>
<dbReference type="SMART" id="SM01381">
    <property type="entry name" value="7TM_GPCR_Srsx"/>
    <property type="match status" value="1"/>
</dbReference>
<feature type="transmembrane region" description="Helical" evidence="14">
    <location>
        <begin position="142"/>
        <end position="165"/>
    </location>
</feature>
<evidence type="ECO:0000256" key="3">
    <source>
        <dbReference type="ARBA" id="ARBA00022606"/>
    </source>
</evidence>
<proteinExistence type="inferred from homology"/>
<feature type="transmembrane region" description="Helical" evidence="14">
    <location>
        <begin position="198"/>
        <end position="222"/>
    </location>
</feature>
<evidence type="ECO:0000256" key="13">
    <source>
        <dbReference type="RuleBase" id="RU000688"/>
    </source>
</evidence>
<evidence type="ECO:0000256" key="7">
    <source>
        <dbReference type="ARBA" id="ARBA00023040"/>
    </source>
</evidence>
<keyword evidence="4 13" id="KW-0812">Transmembrane</keyword>
<evidence type="ECO:0000256" key="14">
    <source>
        <dbReference type="RuleBase" id="RU363047"/>
    </source>
</evidence>
<dbReference type="GO" id="GO:0004930">
    <property type="term" value="F:G protein-coupled receptor activity"/>
    <property type="evidence" value="ECO:0007669"/>
    <property type="project" value="UniProtKB-KW"/>
</dbReference>
<comment type="caution">
    <text evidence="16">The sequence shown here is derived from an EMBL/GenBank/DDBJ whole genome shotgun (WGS) entry which is preliminary data.</text>
</comment>
<feature type="transmembrane region" description="Helical" evidence="14">
    <location>
        <begin position="275"/>
        <end position="294"/>
    </location>
</feature>
<evidence type="ECO:0000256" key="11">
    <source>
        <dbReference type="ARBA" id="ARBA00023180"/>
    </source>
</evidence>
<comment type="subcellular location">
    <subcellularLocation>
        <location evidence="1 14">Cell membrane</location>
        <topology evidence="1 14">Multi-pass membrane protein</topology>
    </subcellularLocation>
</comment>
<name>A0A0P7TVP4_SCLFO</name>
<protein>
    <recommendedName>
        <fullName evidence="14">Olfactory receptor</fullName>
    </recommendedName>
</protein>
<accession>A0A0P7TVP4</accession>
<dbReference type="PANTHER" id="PTHR26451">
    <property type="entry name" value="G_PROTEIN_RECEP_F1_2 DOMAIN-CONTAINING PROTEIN"/>
    <property type="match status" value="1"/>
</dbReference>
<dbReference type="Proteomes" id="UP000034805">
    <property type="component" value="Unassembled WGS sequence"/>
</dbReference>
<keyword evidence="9" id="KW-1015">Disulfide bond</keyword>
<feature type="transmembrane region" description="Helical" evidence="14">
    <location>
        <begin position="99"/>
        <end position="121"/>
    </location>
</feature>
<dbReference type="PANTHER" id="PTHR26451:SF854">
    <property type="entry name" value="ODORANT RECEPTOR-RELATED"/>
    <property type="match status" value="1"/>
</dbReference>
<evidence type="ECO:0000313" key="16">
    <source>
        <dbReference type="EMBL" id="KPP61750.1"/>
    </source>
</evidence>
<keyword evidence="5 14" id="KW-0552">Olfaction</keyword>
<keyword evidence="6 14" id="KW-1133">Transmembrane helix</keyword>
<dbReference type="Gene3D" id="1.20.1070.10">
    <property type="entry name" value="Rhodopsin 7-helix transmembrane proteins"/>
    <property type="match status" value="1"/>
</dbReference>
<evidence type="ECO:0000256" key="9">
    <source>
        <dbReference type="ARBA" id="ARBA00023157"/>
    </source>
</evidence>
<dbReference type="AlphaFoldDB" id="A0A0P7TVP4"/>
<dbReference type="GO" id="GO:0005549">
    <property type="term" value="F:odorant binding"/>
    <property type="evidence" value="ECO:0007669"/>
    <property type="project" value="TreeGrafter"/>
</dbReference>
<dbReference type="PROSITE" id="PS00237">
    <property type="entry name" value="G_PROTEIN_RECEP_F1_1"/>
    <property type="match status" value="1"/>
</dbReference>
<dbReference type="GO" id="GO:0004984">
    <property type="term" value="F:olfactory receptor activity"/>
    <property type="evidence" value="ECO:0007669"/>
    <property type="project" value="InterPro"/>
</dbReference>
<evidence type="ECO:0000256" key="2">
    <source>
        <dbReference type="ARBA" id="ARBA00022475"/>
    </source>
</evidence>
<dbReference type="InterPro" id="IPR000276">
    <property type="entry name" value="GPCR_Rhodpsn"/>
</dbReference>
<evidence type="ECO:0000256" key="10">
    <source>
        <dbReference type="ARBA" id="ARBA00023170"/>
    </source>
</evidence>
<evidence type="ECO:0000256" key="5">
    <source>
        <dbReference type="ARBA" id="ARBA00022725"/>
    </source>
</evidence>
<reference evidence="16 17" key="1">
    <citation type="submission" date="2015-08" db="EMBL/GenBank/DDBJ databases">
        <title>The genome of the Asian arowana (Scleropages formosus).</title>
        <authorList>
            <person name="Tan M.H."/>
            <person name="Gan H.M."/>
            <person name="Croft L.J."/>
            <person name="Austin C.M."/>
        </authorList>
    </citation>
    <scope>NUCLEOTIDE SEQUENCE [LARGE SCALE GENOMIC DNA]</scope>
    <source>
        <strain evidence="16">Aro1</strain>
    </source>
</reference>
<keyword evidence="8 14" id="KW-0472">Membrane</keyword>
<feature type="transmembrane region" description="Helical" evidence="14">
    <location>
        <begin position="243"/>
        <end position="263"/>
    </location>
</feature>
<keyword evidence="7 13" id="KW-0297">G-protein coupled receptor</keyword>
<dbReference type="PRINTS" id="PR00245">
    <property type="entry name" value="OLFACTORYR"/>
</dbReference>
<evidence type="ECO:0000256" key="4">
    <source>
        <dbReference type="ARBA" id="ARBA00022692"/>
    </source>
</evidence>